<evidence type="ECO:0000256" key="8">
    <source>
        <dbReference type="ARBA" id="ARBA00023128"/>
    </source>
</evidence>
<dbReference type="UniPathway" id="UPA00705"/>
<keyword evidence="4 10" id="KW-0999">Mitochondrion inner membrane</keyword>
<keyword evidence="8 10" id="KW-0496">Mitochondrion</keyword>
<comment type="similarity">
    <text evidence="2 10">Belongs to the cytochrome c oxidase IV family.</text>
</comment>
<dbReference type="Proteomes" id="UP000092445">
    <property type="component" value="Unassembled WGS sequence"/>
</dbReference>
<keyword evidence="12" id="KW-1185">Reference proteome</keyword>
<organism evidence="11 12">
    <name type="scientific">Glossina pallidipes</name>
    <name type="common">Tsetse fly</name>
    <dbReference type="NCBI Taxonomy" id="7398"/>
    <lineage>
        <taxon>Eukaryota</taxon>
        <taxon>Metazoa</taxon>
        <taxon>Ecdysozoa</taxon>
        <taxon>Arthropoda</taxon>
        <taxon>Hexapoda</taxon>
        <taxon>Insecta</taxon>
        <taxon>Pterygota</taxon>
        <taxon>Neoptera</taxon>
        <taxon>Endopterygota</taxon>
        <taxon>Diptera</taxon>
        <taxon>Brachycera</taxon>
        <taxon>Muscomorpha</taxon>
        <taxon>Hippoboscoidea</taxon>
        <taxon>Glossinidae</taxon>
        <taxon>Glossina</taxon>
    </lineage>
</organism>
<comment type="pathway">
    <text evidence="10">Energy metabolism; oxidative phosphorylation.</text>
</comment>
<dbReference type="GO" id="GO:0005743">
    <property type="term" value="C:mitochondrial inner membrane"/>
    <property type="evidence" value="ECO:0007669"/>
    <property type="project" value="UniProtKB-SubCell"/>
</dbReference>
<dbReference type="GO" id="GO:0016491">
    <property type="term" value="F:oxidoreductase activity"/>
    <property type="evidence" value="ECO:0007669"/>
    <property type="project" value="UniProtKB-KW"/>
</dbReference>
<dbReference type="VEuPathDB" id="VectorBase:GPAI040134"/>
<dbReference type="SUPFAM" id="SSF81406">
    <property type="entry name" value="Mitochondrial cytochrome c oxidase subunit IV"/>
    <property type="match status" value="1"/>
</dbReference>
<keyword evidence="6 10" id="KW-1133">Transmembrane helix</keyword>
<evidence type="ECO:0000256" key="9">
    <source>
        <dbReference type="ARBA" id="ARBA00023136"/>
    </source>
</evidence>
<evidence type="ECO:0000256" key="10">
    <source>
        <dbReference type="RuleBase" id="RU367145"/>
    </source>
</evidence>
<evidence type="ECO:0000256" key="3">
    <source>
        <dbReference type="ARBA" id="ARBA00022692"/>
    </source>
</evidence>
<dbReference type="InterPro" id="IPR013288">
    <property type="entry name" value="Cyt_c_oxidase_su4"/>
</dbReference>
<dbReference type="GO" id="GO:0006123">
    <property type="term" value="P:mitochondrial electron transport, cytochrome c to oxygen"/>
    <property type="evidence" value="ECO:0007669"/>
    <property type="project" value="InterPro"/>
</dbReference>
<dbReference type="GO" id="GO:0045277">
    <property type="term" value="C:respiratory chain complex IV"/>
    <property type="evidence" value="ECO:0007669"/>
    <property type="project" value="InterPro"/>
</dbReference>
<protein>
    <recommendedName>
        <fullName evidence="10">Cytochrome c oxidase subunit 4</fullName>
    </recommendedName>
</protein>
<evidence type="ECO:0000256" key="7">
    <source>
        <dbReference type="ARBA" id="ARBA00023002"/>
    </source>
</evidence>
<dbReference type="STRING" id="7398.A0A1B0ABE6"/>
<reference evidence="12" key="1">
    <citation type="submission" date="2014-03" db="EMBL/GenBank/DDBJ databases">
        <authorList>
            <person name="Aksoy S."/>
            <person name="Warren W."/>
            <person name="Wilson R.K."/>
        </authorList>
    </citation>
    <scope>NUCLEOTIDE SEQUENCE [LARGE SCALE GENOMIC DNA]</scope>
    <source>
        <strain evidence="12">IAEA</strain>
    </source>
</reference>
<name>A0A1B0ABE6_GLOPL</name>
<evidence type="ECO:0000256" key="6">
    <source>
        <dbReference type="ARBA" id="ARBA00022989"/>
    </source>
</evidence>
<keyword evidence="9 10" id="KW-0472">Membrane</keyword>
<evidence type="ECO:0000256" key="4">
    <source>
        <dbReference type="ARBA" id="ARBA00022792"/>
    </source>
</evidence>
<accession>A0A1B0ABE6</accession>
<evidence type="ECO:0000256" key="2">
    <source>
        <dbReference type="ARBA" id="ARBA00008135"/>
    </source>
</evidence>
<comment type="function">
    <text evidence="10">Component of the cytochrome c oxidase, the last enzyme in the mitochondrial electron transport chain which drives oxidative phosphorylation.</text>
</comment>
<evidence type="ECO:0000256" key="5">
    <source>
        <dbReference type="ARBA" id="ARBA00022946"/>
    </source>
</evidence>
<comment type="subcellular location">
    <subcellularLocation>
        <location evidence="1 10">Mitochondrion inner membrane</location>
        <topology evidence="1 10">Single-pass membrane protein</topology>
    </subcellularLocation>
</comment>
<proteinExistence type="inferred from homology"/>
<evidence type="ECO:0000313" key="12">
    <source>
        <dbReference type="Proteomes" id="UP000092445"/>
    </source>
</evidence>
<dbReference type="FunFam" id="1.10.442.10:FF:000001">
    <property type="entry name" value="Cytochrome c oxidase subunit 4 isoform 1"/>
    <property type="match status" value="1"/>
</dbReference>
<dbReference type="PRINTS" id="PR01873">
    <property type="entry name" value="CYTCOXIDASE4"/>
</dbReference>
<dbReference type="CDD" id="cd00922">
    <property type="entry name" value="Cyt_c_Oxidase_IV"/>
    <property type="match status" value="1"/>
</dbReference>
<dbReference type="Gene3D" id="1.10.442.10">
    <property type="entry name" value="Cytochrome c oxidase subunit IV"/>
    <property type="match status" value="1"/>
</dbReference>
<dbReference type="AlphaFoldDB" id="A0A1B0ABE6"/>
<dbReference type="InterPro" id="IPR004203">
    <property type="entry name" value="Cyt_c_oxidase_su4_fam"/>
</dbReference>
<keyword evidence="5" id="KW-0809">Transit peptide</keyword>
<keyword evidence="7" id="KW-0560">Oxidoreductase</keyword>
<keyword evidence="3 10" id="KW-0812">Transmembrane</keyword>
<evidence type="ECO:0000313" key="11">
    <source>
        <dbReference type="EnsemblMetazoa" id="GPAI040134-PA"/>
    </source>
</evidence>
<dbReference type="EnsemblMetazoa" id="GPAI040134-RA">
    <property type="protein sequence ID" value="GPAI040134-PA"/>
    <property type="gene ID" value="GPAI040134"/>
</dbReference>
<evidence type="ECO:0000256" key="1">
    <source>
        <dbReference type="ARBA" id="ARBA00004434"/>
    </source>
</evidence>
<sequence length="156" mass="18187">MNDGCSNSNNVCLRLPDQYLDKIGKREIVGDGRKGTSYYYDRADYPMPTVRFPEPTNEINNLHQTERGDWKKMSIDERKALYRASFCQTFAEIQAPTCEFKKHFGVFLLFIAMAFWVAVFMNLPITFDEEHKKAQLKRMIDLEPSDWVSLQMGLSK</sequence>
<dbReference type="PANTHER" id="PTHR10707:SF10">
    <property type="entry name" value="CYTOCHROME C OXIDASE SUBUNIT 4"/>
    <property type="match status" value="1"/>
</dbReference>
<reference evidence="11" key="2">
    <citation type="submission" date="2020-05" db="UniProtKB">
        <authorList>
            <consortium name="EnsemblMetazoa"/>
        </authorList>
    </citation>
    <scope>IDENTIFICATION</scope>
    <source>
        <strain evidence="11">IAEA</strain>
    </source>
</reference>
<dbReference type="PANTHER" id="PTHR10707">
    <property type="entry name" value="CYTOCHROME C OXIDASE SUBUNIT IV"/>
    <property type="match status" value="1"/>
</dbReference>
<feature type="transmembrane region" description="Helical" evidence="10">
    <location>
        <begin position="104"/>
        <end position="127"/>
    </location>
</feature>
<comment type="subunit">
    <text evidence="10">Component of the cytochrome c oxidase (complex IV, CIV), a multisubunit enzyme composed of 14 subunits.</text>
</comment>
<dbReference type="Pfam" id="PF02936">
    <property type="entry name" value="COX4"/>
    <property type="match status" value="1"/>
</dbReference>
<dbReference type="InterPro" id="IPR036639">
    <property type="entry name" value="Cyt_c_oxidase_su4_sf"/>
</dbReference>